<comment type="caution">
    <text evidence="1">The sequence shown here is derived from an EMBL/GenBank/DDBJ whole genome shotgun (WGS) entry which is preliminary data.</text>
</comment>
<evidence type="ECO:0000313" key="2">
    <source>
        <dbReference type="Proteomes" id="UP001497680"/>
    </source>
</evidence>
<dbReference type="Proteomes" id="UP001497680">
    <property type="component" value="Unassembled WGS sequence"/>
</dbReference>
<keyword evidence="2" id="KW-1185">Reference proteome</keyword>
<organism evidence="1 2">
    <name type="scientific">Hypoxylon rubiginosum</name>
    <dbReference type="NCBI Taxonomy" id="110542"/>
    <lineage>
        <taxon>Eukaryota</taxon>
        <taxon>Fungi</taxon>
        <taxon>Dikarya</taxon>
        <taxon>Ascomycota</taxon>
        <taxon>Pezizomycotina</taxon>
        <taxon>Sordariomycetes</taxon>
        <taxon>Xylariomycetidae</taxon>
        <taxon>Xylariales</taxon>
        <taxon>Hypoxylaceae</taxon>
        <taxon>Hypoxylon</taxon>
    </lineage>
</organism>
<sequence>MFGETCKTVISDKACREETCAYSSRYCWKHYNQHNVLYRLYKIENSWVDHFCSEAHKSGTKEDFELAWRTLTNVILARVLHSDWFYGGQDENHQCWWNKMCGMRESLRKRLSSRFVFEIPEDHSTEIWKTIETLIVVVDPKPFDSNLDAPKDDTVEKAIKGILNALKLITYINIKEEKVPEPVEYEDPFDAETRAAMEDPANYNWGPPEDDNSGHDTSSSNTTADESGDSADPWAGFTETDDSSWWTILSELDIWEEYRETFQHYYL</sequence>
<dbReference type="EMBL" id="MU394358">
    <property type="protein sequence ID" value="KAI6083069.1"/>
    <property type="molecule type" value="Genomic_DNA"/>
</dbReference>
<protein>
    <submittedName>
        <fullName evidence="1">Uncharacterized protein</fullName>
    </submittedName>
</protein>
<proteinExistence type="predicted"/>
<accession>A0ACC0CRQ3</accession>
<reference evidence="1 2" key="1">
    <citation type="journal article" date="2022" name="New Phytol.">
        <title>Ecological generalism drives hyperdiversity of secondary metabolite gene clusters in xylarialean endophytes.</title>
        <authorList>
            <person name="Franco M.E.E."/>
            <person name="Wisecaver J.H."/>
            <person name="Arnold A.E."/>
            <person name="Ju Y.M."/>
            <person name="Slot J.C."/>
            <person name="Ahrendt S."/>
            <person name="Moore L.P."/>
            <person name="Eastman K.E."/>
            <person name="Scott K."/>
            <person name="Konkel Z."/>
            <person name="Mondo S.J."/>
            <person name="Kuo A."/>
            <person name="Hayes R.D."/>
            <person name="Haridas S."/>
            <person name="Andreopoulos B."/>
            <person name="Riley R."/>
            <person name="LaButti K."/>
            <person name="Pangilinan J."/>
            <person name="Lipzen A."/>
            <person name="Amirebrahimi M."/>
            <person name="Yan J."/>
            <person name="Adam C."/>
            <person name="Keymanesh K."/>
            <person name="Ng V."/>
            <person name="Louie K."/>
            <person name="Northen T."/>
            <person name="Drula E."/>
            <person name="Henrissat B."/>
            <person name="Hsieh H.M."/>
            <person name="Youens-Clark K."/>
            <person name="Lutzoni F."/>
            <person name="Miadlikowska J."/>
            <person name="Eastwood D.C."/>
            <person name="Hamelin R.C."/>
            <person name="Grigoriev I.V."/>
            <person name="U'Ren J.M."/>
        </authorList>
    </citation>
    <scope>NUCLEOTIDE SEQUENCE [LARGE SCALE GENOMIC DNA]</scope>
    <source>
        <strain evidence="1 2">ER1909</strain>
    </source>
</reference>
<name>A0ACC0CRQ3_9PEZI</name>
<gene>
    <name evidence="1" type="ORF">F4821DRAFT_263280</name>
</gene>
<evidence type="ECO:0000313" key="1">
    <source>
        <dbReference type="EMBL" id="KAI6083069.1"/>
    </source>
</evidence>